<evidence type="ECO:0000256" key="5">
    <source>
        <dbReference type="SAM" id="SignalP"/>
    </source>
</evidence>
<evidence type="ECO:0000256" key="4">
    <source>
        <dbReference type="RuleBase" id="RU361169"/>
    </source>
</evidence>
<sequence>MKSEIMSLTLALGLWNAPAVAAATEKQADSICAATAYGARGDARTLDTGAIQRAIDACAGRGGGVVLLAGGTFVSGTIVLKDHVTLRIAPGAVLLGSPRIEDYTPYPATDVPAIFVDGSTQNKGNGPYHLIHAEKARDVAVDGGGTIDGNDRAFWDSDPQRGWIARRARPSPLIETVDTVGVRIENVMIRHAPGWTIHPLESSDIRIRGVTIRNDGRGPNTDAIDIDSSSNVLISDVDIEAGDDCVVLKTTARRGRPTPPVRNVIVSGVICSSDDQGIKIGTESQGDFSDILIANALIYHAPAIYRAPTAGLSFSMVDGASFENLIVSNIVIRDAATPFFLRLGNRGRGQTKPVPGKLSGVQFANIVATGGSLASSITGIPGHPVRGVSLSNIDITMQGGGTAAPTSVPEAEGDYPHAPMFGPLPAAGLYARHVEGLSLKGVRFRNVAPDRRPDVLLEDVVDLDSDFAGSIRRVP</sequence>
<keyword evidence="7" id="KW-1185">Reference proteome</keyword>
<dbReference type="PANTHER" id="PTHR31339:SF9">
    <property type="entry name" value="PLASMIN AND FIBRONECTIN-BINDING PROTEIN A"/>
    <property type="match status" value="1"/>
</dbReference>
<dbReference type="InterPro" id="IPR000743">
    <property type="entry name" value="Glyco_hydro_28"/>
</dbReference>
<feature type="signal peptide" evidence="5">
    <location>
        <begin position="1"/>
        <end position="21"/>
    </location>
</feature>
<evidence type="ECO:0000256" key="3">
    <source>
        <dbReference type="ARBA" id="ARBA00023295"/>
    </source>
</evidence>
<accession>A0ABW4HZK1</accession>
<dbReference type="Proteomes" id="UP001597115">
    <property type="component" value="Unassembled WGS sequence"/>
</dbReference>
<protein>
    <submittedName>
        <fullName evidence="6">Glycoside hydrolase family 28 protein</fullName>
        <ecNumber evidence="6">3.2.1.-</ecNumber>
    </submittedName>
</protein>
<dbReference type="SUPFAM" id="SSF51126">
    <property type="entry name" value="Pectin lyase-like"/>
    <property type="match status" value="1"/>
</dbReference>
<evidence type="ECO:0000313" key="6">
    <source>
        <dbReference type="EMBL" id="MFD1611084.1"/>
    </source>
</evidence>
<feature type="chain" id="PRO_5046400933" evidence="5">
    <location>
        <begin position="22"/>
        <end position="475"/>
    </location>
</feature>
<evidence type="ECO:0000256" key="2">
    <source>
        <dbReference type="ARBA" id="ARBA00022801"/>
    </source>
</evidence>
<dbReference type="InterPro" id="IPR012334">
    <property type="entry name" value="Pectin_lyas_fold"/>
</dbReference>
<dbReference type="EC" id="3.2.1.-" evidence="6"/>
<keyword evidence="5" id="KW-0732">Signal</keyword>
<organism evidence="6 7">
    <name type="scientific">Sphingomonas tabacisoli</name>
    <dbReference type="NCBI Taxonomy" id="2249466"/>
    <lineage>
        <taxon>Bacteria</taxon>
        <taxon>Pseudomonadati</taxon>
        <taxon>Pseudomonadota</taxon>
        <taxon>Alphaproteobacteria</taxon>
        <taxon>Sphingomonadales</taxon>
        <taxon>Sphingomonadaceae</taxon>
        <taxon>Sphingomonas</taxon>
    </lineage>
</organism>
<dbReference type="EMBL" id="JBHUDY010000001">
    <property type="protein sequence ID" value="MFD1611084.1"/>
    <property type="molecule type" value="Genomic_DNA"/>
</dbReference>
<comment type="similarity">
    <text evidence="1 4">Belongs to the glycosyl hydrolase 28 family.</text>
</comment>
<keyword evidence="2 4" id="KW-0378">Hydrolase</keyword>
<dbReference type="InterPro" id="IPR051801">
    <property type="entry name" value="GH28_Enzymes"/>
</dbReference>
<reference evidence="7" key="1">
    <citation type="journal article" date="2019" name="Int. J. Syst. Evol. Microbiol.">
        <title>The Global Catalogue of Microorganisms (GCM) 10K type strain sequencing project: providing services to taxonomists for standard genome sequencing and annotation.</title>
        <authorList>
            <consortium name="The Broad Institute Genomics Platform"/>
            <consortium name="The Broad Institute Genome Sequencing Center for Infectious Disease"/>
            <person name="Wu L."/>
            <person name="Ma J."/>
        </authorList>
    </citation>
    <scope>NUCLEOTIDE SEQUENCE [LARGE SCALE GENOMIC DNA]</scope>
    <source>
        <strain evidence="7">CGMCC 1.16275</strain>
    </source>
</reference>
<dbReference type="SMART" id="SM00710">
    <property type="entry name" value="PbH1"/>
    <property type="match status" value="4"/>
</dbReference>
<evidence type="ECO:0000256" key="1">
    <source>
        <dbReference type="ARBA" id="ARBA00008834"/>
    </source>
</evidence>
<dbReference type="RefSeq" id="WP_380887370.1">
    <property type="nucleotide sequence ID" value="NZ_JBHUDY010000001.1"/>
</dbReference>
<name>A0ABW4HZK1_9SPHN</name>
<comment type="caution">
    <text evidence="6">The sequence shown here is derived from an EMBL/GenBank/DDBJ whole genome shotgun (WGS) entry which is preliminary data.</text>
</comment>
<dbReference type="GO" id="GO:0016798">
    <property type="term" value="F:hydrolase activity, acting on glycosyl bonds"/>
    <property type="evidence" value="ECO:0007669"/>
    <property type="project" value="UniProtKB-KW"/>
</dbReference>
<dbReference type="InterPro" id="IPR006626">
    <property type="entry name" value="PbH1"/>
</dbReference>
<gene>
    <name evidence="6" type="ORF">ACFSCW_04635</name>
</gene>
<dbReference type="Pfam" id="PF00295">
    <property type="entry name" value="Glyco_hydro_28"/>
    <property type="match status" value="1"/>
</dbReference>
<evidence type="ECO:0000313" key="7">
    <source>
        <dbReference type="Proteomes" id="UP001597115"/>
    </source>
</evidence>
<dbReference type="Gene3D" id="2.160.20.10">
    <property type="entry name" value="Single-stranded right-handed beta-helix, Pectin lyase-like"/>
    <property type="match status" value="1"/>
</dbReference>
<proteinExistence type="inferred from homology"/>
<dbReference type="InterPro" id="IPR011050">
    <property type="entry name" value="Pectin_lyase_fold/virulence"/>
</dbReference>
<dbReference type="PANTHER" id="PTHR31339">
    <property type="entry name" value="PECTIN LYASE-RELATED"/>
    <property type="match status" value="1"/>
</dbReference>
<keyword evidence="3 4" id="KW-0326">Glycosidase</keyword>